<protein>
    <submittedName>
        <fullName evidence="1">Uncharacterized protein</fullName>
    </submittedName>
</protein>
<accession>A0A0A9DUQ7</accession>
<sequence length="47" mass="5211">MGSSESFPVASLFEDFGPPVTWFSFESTKRTGNFCLKWSMSSCHIGS</sequence>
<reference evidence="1" key="2">
    <citation type="journal article" date="2015" name="Data Brief">
        <title>Shoot transcriptome of the giant reed, Arundo donax.</title>
        <authorList>
            <person name="Barrero R.A."/>
            <person name="Guerrero F.D."/>
            <person name="Moolhuijzen P."/>
            <person name="Goolsby J.A."/>
            <person name="Tidwell J."/>
            <person name="Bellgard S.E."/>
            <person name="Bellgard M.I."/>
        </authorList>
    </citation>
    <scope>NUCLEOTIDE SEQUENCE</scope>
    <source>
        <tissue evidence="1">Shoot tissue taken approximately 20 cm above the soil surface</tissue>
    </source>
</reference>
<dbReference type="AlphaFoldDB" id="A0A0A9DUQ7"/>
<name>A0A0A9DUQ7_ARUDO</name>
<proteinExistence type="predicted"/>
<organism evidence="1">
    <name type="scientific">Arundo donax</name>
    <name type="common">Giant reed</name>
    <name type="synonym">Donax arundinaceus</name>
    <dbReference type="NCBI Taxonomy" id="35708"/>
    <lineage>
        <taxon>Eukaryota</taxon>
        <taxon>Viridiplantae</taxon>
        <taxon>Streptophyta</taxon>
        <taxon>Embryophyta</taxon>
        <taxon>Tracheophyta</taxon>
        <taxon>Spermatophyta</taxon>
        <taxon>Magnoliopsida</taxon>
        <taxon>Liliopsida</taxon>
        <taxon>Poales</taxon>
        <taxon>Poaceae</taxon>
        <taxon>PACMAD clade</taxon>
        <taxon>Arundinoideae</taxon>
        <taxon>Arundineae</taxon>
        <taxon>Arundo</taxon>
    </lineage>
</organism>
<dbReference type="EMBL" id="GBRH01205596">
    <property type="protein sequence ID" value="JAD92299.1"/>
    <property type="molecule type" value="Transcribed_RNA"/>
</dbReference>
<evidence type="ECO:0000313" key="1">
    <source>
        <dbReference type="EMBL" id="JAD92299.1"/>
    </source>
</evidence>
<reference evidence="1" key="1">
    <citation type="submission" date="2014-09" db="EMBL/GenBank/DDBJ databases">
        <authorList>
            <person name="Magalhaes I.L.F."/>
            <person name="Oliveira U."/>
            <person name="Santos F.R."/>
            <person name="Vidigal T.H.D.A."/>
            <person name="Brescovit A.D."/>
            <person name="Santos A.J."/>
        </authorList>
    </citation>
    <scope>NUCLEOTIDE SEQUENCE</scope>
    <source>
        <tissue evidence="1">Shoot tissue taken approximately 20 cm above the soil surface</tissue>
    </source>
</reference>